<keyword evidence="2" id="KW-0812">Transmembrane</keyword>
<comment type="caution">
    <text evidence="3">The sequence shown here is derived from an EMBL/GenBank/DDBJ whole genome shotgun (WGS) entry which is preliminary data.</text>
</comment>
<keyword evidence="2" id="KW-0472">Membrane</keyword>
<dbReference type="EMBL" id="JXAK01000001">
    <property type="protein sequence ID" value="KIL42456.1"/>
    <property type="molecule type" value="Genomic_DNA"/>
</dbReference>
<accession>A0ABR5ANA5</accession>
<sequence>MLIGLAIFLIVGVLFLIIFNIAAMKRSNTNRQQRPAEEAGNDAADIAPEAAQAEAVRPAAETAVPQAGAAAREAAPPEAVPPAAATAGPVRHSDEEYRQALRSFSGHDPAPGQGEANDGRNPEQSKDDAYREALRTLSKRK</sequence>
<evidence type="ECO:0000313" key="3">
    <source>
        <dbReference type="EMBL" id="KIL42456.1"/>
    </source>
</evidence>
<protein>
    <submittedName>
        <fullName evidence="3">Uncharacterized protein</fullName>
    </submittedName>
</protein>
<evidence type="ECO:0000256" key="1">
    <source>
        <dbReference type="SAM" id="MobiDB-lite"/>
    </source>
</evidence>
<dbReference type="Proteomes" id="UP000031967">
    <property type="component" value="Unassembled WGS sequence"/>
</dbReference>
<organism evidence="3 4">
    <name type="scientific">Gordoniibacillus kamchatkensis</name>
    <dbReference type="NCBI Taxonomy" id="1590651"/>
    <lineage>
        <taxon>Bacteria</taxon>
        <taxon>Bacillati</taxon>
        <taxon>Bacillota</taxon>
        <taxon>Bacilli</taxon>
        <taxon>Bacillales</taxon>
        <taxon>Paenibacillaceae</taxon>
        <taxon>Gordoniibacillus</taxon>
    </lineage>
</organism>
<evidence type="ECO:0000256" key="2">
    <source>
        <dbReference type="SAM" id="Phobius"/>
    </source>
</evidence>
<gene>
    <name evidence="3" type="ORF">SD70_00670</name>
</gene>
<keyword evidence="2" id="KW-1133">Transmembrane helix</keyword>
<evidence type="ECO:0000313" key="4">
    <source>
        <dbReference type="Proteomes" id="UP000031967"/>
    </source>
</evidence>
<dbReference type="RefSeq" id="WP_041044774.1">
    <property type="nucleotide sequence ID" value="NZ_JXAK01000001.1"/>
</dbReference>
<keyword evidence="4" id="KW-1185">Reference proteome</keyword>
<reference evidence="3 4" key="1">
    <citation type="submission" date="2014-12" db="EMBL/GenBank/DDBJ databases">
        <title>Draft genome sequence of Paenibacillus kamchatkensis strain B-2647.</title>
        <authorList>
            <person name="Karlyshev A.V."/>
            <person name="Kudryashova E.B."/>
        </authorList>
    </citation>
    <scope>NUCLEOTIDE SEQUENCE [LARGE SCALE GENOMIC DNA]</scope>
    <source>
        <strain evidence="3 4">VKM B-2647</strain>
    </source>
</reference>
<feature type="compositionally biased region" description="Low complexity" evidence="1">
    <location>
        <begin position="43"/>
        <end position="89"/>
    </location>
</feature>
<proteinExistence type="predicted"/>
<feature type="compositionally biased region" description="Basic and acidic residues" evidence="1">
    <location>
        <begin position="117"/>
        <end position="134"/>
    </location>
</feature>
<name>A0ABR5ANA5_9BACL</name>
<feature type="region of interest" description="Disordered" evidence="1">
    <location>
        <begin position="32"/>
        <end position="141"/>
    </location>
</feature>
<feature type="transmembrane region" description="Helical" evidence="2">
    <location>
        <begin position="6"/>
        <end position="24"/>
    </location>
</feature>